<evidence type="ECO:0000256" key="8">
    <source>
        <dbReference type="ARBA" id="ARBA00023136"/>
    </source>
</evidence>
<dbReference type="CDD" id="cd03213">
    <property type="entry name" value="ABCG_EPDR"/>
    <property type="match status" value="1"/>
</dbReference>
<evidence type="ECO:0000256" key="7">
    <source>
        <dbReference type="ARBA" id="ARBA00022989"/>
    </source>
</evidence>
<feature type="region of interest" description="Disordered" evidence="10">
    <location>
        <begin position="58"/>
        <end position="80"/>
    </location>
</feature>
<keyword evidence="3" id="KW-0813">Transport</keyword>
<keyword evidence="6" id="KW-0067">ATP-binding</keyword>
<evidence type="ECO:0000256" key="2">
    <source>
        <dbReference type="ARBA" id="ARBA00005814"/>
    </source>
</evidence>
<feature type="coiled-coil region" evidence="9">
    <location>
        <begin position="144"/>
        <end position="171"/>
    </location>
</feature>
<keyword evidence="7 11" id="KW-1133">Transmembrane helix</keyword>
<feature type="compositionally biased region" description="Acidic residues" evidence="10">
    <location>
        <begin position="110"/>
        <end position="119"/>
    </location>
</feature>
<evidence type="ECO:0000256" key="4">
    <source>
        <dbReference type="ARBA" id="ARBA00022692"/>
    </source>
</evidence>
<evidence type="ECO:0000313" key="13">
    <source>
        <dbReference type="EMBL" id="KAH7951152.1"/>
    </source>
</evidence>
<dbReference type="FunFam" id="3.40.50.300:FF:001077">
    <property type="entry name" value="Uncharacterized protein, isoform A"/>
    <property type="match status" value="1"/>
</dbReference>
<dbReference type="GO" id="GO:0005524">
    <property type="term" value="F:ATP binding"/>
    <property type="evidence" value="ECO:0007669"/>
    <property type="project" value="UniProtKB-KW"/>
</dbReference>
<gene>
    <name evidence="13" type="ORF">HPB52_005331</name>
</gene>
<comment type="subcellular location">
    <subcellularLocation>
        <location evidence="1">Membrane</location>
        <topology evidence="1">Multi-pass membrane protein</topology>
    </subcellularLocation>
</comment>
<dbReference type="VEuPathDB" id="VectorBase:RSAN_030312"/>
<dbReference type="PANTHER" id="PTHR48041:SF78">
    <property type="entry name" value="ABC TRANSPORTER EXPRESSED IN TRACHEA, ISOFORM A"/>
    <property type="match status" value="1"/>
</dbReference>
<dbReference type="InterPro" id="IPR050352">
    <property type="entry name" value="ABCG_transporters"/>
</dbReference>
<keyword evidence="14" id="KW-1185">Reference proteome</keyword>
<feature type="transmembrane region" description="Helical" evidence="11">
    <location>
        <begin position="527"/>
        <end position="546"/>
    </location>
</feature>
<dbReference type="AlphaFoldDB" id="A0A9D4PQE3"/>
<keyword evidence="8 11" id="KW-0472">Membrane</keyword>
<proteinExistence type="inferred from homology"/>
<evidence type="ECO:0000256" key="9">
    <source>
        <dbReference type="SAM" id="Coils"/>
    </source>
</evidence>
<dbReference type="PANTHER" id="PTHR48041">
    <property type="entry name" value="ABC TRANSPORTER G FAMILY MEMBER 28"/>
    <property type="match status" value="1"/>
</dbReference>
<dbReference type="GO" id="GO:0005886">
    <property type="term" value="C:plasma membrane"/>
    <property type="evidence" value="ECO:0007669"/>
    <property type="project" value="TreeGrafter"/>
</dbReference>
<feature type="compositionally biased region" description="Polar residues" evidence="10">
    <location>
        <begin position="121"/>
        <end position="130"/>
    </location>
</feature>
<keyword evidence="4 11" id="KW-0812">Transmembrane</keyword>
<dbReference type="InterPro" id="IPR003439">
    <property type="entry name" value="ABC_transporter-like_ATP-bd"/>
</dbReference>
<feature type="domain" description="ABC transporter" evidence="12">
    <location>
        <begin position="226"/>
        <end position="468"/>
    </location>
</feature>
<evidence type="ECO:0000256" key="6">
    <source>
        <dbReference type="ARBA" id="ARBA00022840"/>
    </source>
</evidence>
<dbReference type="EMBL" id="JABSTV010001251">
    <property type="protein sequence ID" value="KAH7951152.1"/>
    <property type="molecule type" value="Genomic_DNA"/>
</dbReference>
<dbReference type="VEuPathDB" id="VectorBase:RSAN_028751"/>
<keyword evidence="9" id="KW-0175">Coiled coil</keyword>
<dbReference type="SUPFAM" id="SSF52540">
    <property type="entry name" value="P-loop containing nucleoside triphosphate hydrolases"/>
    <property type="match status" value="1"/>
</dbReference>
<comment type="similarity">
    <text evidence="2">Belongs to the ABC transporter superfamily. ABCG family. Eye pigment precursor importer (TC 3.A.1.204) subfamily.</text>
</comment>
<dbReference type="Gene3D" id="3.40.50.300">
    <property type="entry name" value="P-loop containing nucleotide triphosphate hydrolases"/>
    <property type="match status" value="1"/>
</dbReference>
<comment type="caution">
    <text evidence="13">The sequence shown here is derived from an EMBL/GenBank/DDBJ whole genome shotgun (WGS) entry which is preliminary data.</text>
</comment>
<evidence type="ECO:0000256" key="5">
    <source>
        <dbReference type="ARBA" id="ARBA00022741"/>
    </source>
</evidence>
<evidence type="ECO:0000256" key="1">
    <source>
        <dbReference type="ARBA" id="ARBA00004141"/>
    </source>
</evidence>
<evidence type="ECO:0000256" key="3">
    <source>
        <dbReference type="ARBA" id="ARBA00022448"/>
    </source>
</evidence>
<dbReference type="SMART" id="SM00382">
    <property type="entry name" value="AAA"/>
    <property type="match status" value="1"/>
</dbReference>
<keyword evidence="5" id="KW-0547">Nucleotide-binding</keyword>
<sequence length="643" mass="69986">MPKTSPKKAPAAKSNKPEPKKAHTGPSTNAKPGTPSKPPVLMVKDFPPLTPVQAQVSCWGGAVSGPSPSPSPTETALQQQIEELRRQNRFFARKIQELEAKQVGSSEPEQGAEVEDGDDGSSVTSDLTSVSRRDADTVVGSVSATGATGRLESLERKTEQLEERMAALPDQIMSAVRASFQDMFTAALTQALPEIVAQVSDSVLKAVQPWVSTQIKNTTQCDSPQLKRKTASRQAVDEDFSGLAPGKKTLLNRLYGQANPGTLTAFMGPSGAGKTTLLNILSGHYDKGYKGEVLVNGYVREAKLFNLQSSYVMQDDCLLGYLTVRETLTMSVELRTPTCGRRKISELVEDALDLWGLQGCANTLARSLSGGERKRLMIAQELMSDVPVVFLDEPTSGLDSCSALRCVRVLRTLADNGRTVLCSLHNPSASVFSQFDRLYMLSDGMCIYSGLTERLVPFLNSMNLHCLTFSSPSDFLTEVASGGHGELTVKLSSLFIPEGCPVSSEKERDDQGMVTIYGGRLMTHKTVVFVASPLCSPLIVFSGFYVKPQHLLPVVAWLPSVSHMFYAHRAIMFALYGGGRGELDCDDSTDAGICVPVDGYYVLEVIDASDVNLFVDFGAILALDVFWKLIAFCLLKWRLWRKR</sequence>
<organism evidence="13 14">
    <name type="scientific">Rhipicephalus sanguineus</name>
    <name type="common">Brown dog tick</name>
    <name type="synonym">Ixodes sanguineus</name>
    <dbReference type="NCBI Taxonomy" id="34632"/>
    <lineage>
        <taxon>Eukaryota</taxon>
        <taxon>Metazoa</taxon>
        <taxon>Ecdysozoa</taxon>
        <taxon>Arthropoda</taxon>
        <taxon>Chelicerata</taxon>
        <taxon>Arachnida</taxon>
        <taxon>Acari</taxon>
        <taxon>Parasitiformes</taxon>
        <taxon>Ixodida</taxon>
        <taxon>Ixodoidea</taxon>
        <taxon>Ixodidae</taxon>
        <taxon>Rhipicephalinae</taxon>
        <taxon>Rhipicephalus</taxon>
        <taxon>Rhipicephalus</taxon>
    </lineage>
</organism>
<dbReference type="InterPro" id="IPR017871">
    <property type="entry name" value="ABC_transporter-like_CS"/>
</dbReference>
<feature type="region of interest" description="Disordered" evidence="10">
    <location>
        <begin position="1"/>
        <end position="46"/>
    </location>
</feature>
<dbReference type="PROSITE" id="PS50893">
    <property type="entry name" value="ABC_TRANSPORTER_2"/>
    <property type="match status" value="1"/>
</dbReference>
<evidence type="ECO:0000313" key="14">
    <source>
        <dbReference type="Proteomes" id="UP000821837"/>
    </source>
</evidence>
<evidence type="ECO:0000256" key="11">
    <source>
        <dbReference type="SAM" id="Phobius"/>
    </source>
</evidence>
<feature type="region of interest" description="Disordered" evidence="10">
    <location>
        <begin position="99"/>
        <end position="144"/>
    </location>
</feature>
<dbReference type="Proteomes" id="UP000821837">
    <property type="component" value="Chromosome 5"/>
</dbReference>
<dbReference type="Pfam" id="PF00005">
    <property type="entry name" value="ABC_tran"/>
    <property type="match status" value="1"/>
</dbReference>
<reference evidence="13" key="1">
    <citation type="journal article" date="2020" name="Cell">
        <title>Large-Scale Comparative Analyses of Tick Genomes Elucidate Their Genetic Diversity and Vector Capacities.</title>
        <authorList>
            <consortium name="Tick Genome and Microbiome Consortium (TIGMIC)"/>
            <person name="Jia N."/>
            <person name="Wang J."/>
            <person name="Shi W."/>
            <person name="Du L."/>
            <person name="Sun Y."/>
            <person name="Zhan W."/>
            <person name="Jiang J.F."/>
            <person name="Wang Q."/>
            <person name="Zhang B."/>
            <person name="Ji P."/>
            <person name="Bell-Sakyi L."/>
            <person name="Cui X.M."/>
            <person name="Yuan T.T."/>
            <person name="Jiang B.G."/>
            <person name="Yang W.F."/>
            <person name="Lam T.T."/>
            <person name="Chang Q.C."/>
            <person name="Ding S.J."/>
            <person name="Wang X.J."/>
            <person name="Zhu J.G."/>
            <person name="Ruan X.D."/>
            <person name="Zhao L."/>
            <person name="Wei J.T."/>
            <person name="Ye R.Z."/>
            <person name="Que T.C."/>
            <person name="Du C.H."/>
            <person name="Zhou Y.H."/>
            <person name="Cheng J.X."/>
            <person name="Dai P.F."/>
            <person name="Guo W.B."/>
            <person name="Han X.H."/>
            <person name="Huang E.J."/>
            <person name="Li L.F."/>
            <person name="Wei W."/>
            <person name="Gao Y.C."/>
            <person name="Liu J.Z."/>
            <person name="Shao H.Z."/>
            <person name="Wang X."/>
            <person name="Wang C.C."/>
            <person name="Yang T.C."/>
            <person name="Huo Q.B."/>
            <person name="Li W."/>
            <person name="Chen H.Y."/>
            <person name="Chen S.E."/>
            <person name="Zhou L.G."/>
            <person name="Ni X.B."/>
            <person name="Tian J.H."/>
            <person name="Sheng Y."/>
            <person name="Liu T."/>
            <person name="Pan Y.S."/>
            <person name="Xia L.Y."/>
            <person name="Li J."/>
            <person name="Zhao F."/>
            <person name="Cao W.C."/>
        </authorList>
    </citation>
    <scope>NUCLEOTIDE SEQUENCE</scope>
    <source>
        <strain evidence="13">Rsan-2018</strain>
    </source>
</reference>
<dbReference type="GO" id="GO:0042626">
    <property type="term" value="F:ATPase-coupled transmembrane transporter activity"/>
    <property type="evidence" value="ECO:0007669"/>
    <property type="project" value="TreeGrafter"/>
</dbReference>
<feature type="transmembrane region" description="Helical" evidence="11">
    <location>
        <begin position="613"/>
        <end position="635"/>
    </location>
</feature>
<dbReference type="GO" id="GO:0016887">
    <property type="term" value="F:ATP hydrolysis activity"/>
    <property type="evidence" value="ECO:0007669"/>
    <property type="project" value="InterPro"/>
</dbReference>
<feature type="compositionally biased region" description="Low complexity" evidence="10">
    <location>
        <begin position="1"/>
        <end position="14"/>
    </location>
</feature>
<dbReference type="InterPro" id="IPR027417">
    <property type="entry name" value="P-loop_NTPase"/>
</dbReference>
<evidence type="ECO:0000256" key="10">
    <source>
        <dbReference type="SAM" id="MobiDB-lite"/>
    </source>
</evidence>
<protein>
    <recommendedName>
        <fullName evidence="12">ABC transporter domain-containing protein</fullName>
    </recommendedName>
</protein>
<name>A0A9D4PQE3_RHISA</name>
<dbReference type="InterPro" id="IPR003593">
    <property type="entry name" value="AAA+_ATPase"/>
</dbReference>
<evidence type="ECO:0000259" key="12">
    <source>
        <dbReference type="PROSITE" id="PS50893"/>
    </source>
</evidence>
<reference evidence="13" key="2">
    <citation type="submission" date="2021-09" db="EMBL/GenBank/DDBJ databases">
        <authorList>
            <person name="Jia N."/>
            <person name="Wang J."/>
            <person name="Shi W."/>
            <person name="Du L."/>
            <person name="Sun Y."/>
            <person name="Zhan W."/>
            <person name="Jiang J."/>
            <person name="Wang Q."/>
            <person name="Zhang B."/>
            <person name="Ji P."/>
            <person name="Sakyi L.B."/>
            <person name="Cui X."/>
            <person name="Yuan T."/>
            <person name="Jiang B."/>
            <person name="Yang W."/>
            <person name="Lam T.T.-Y."/>
            <person name="Chang Q."/>
            <person name="Ding S."/>
            <person name="Wang X."/>
            <person name="Zhu J."/>
            <person name="Ruan X."/>
            <person name="Zhao L."/>
            <person name="Wei J."/>
            <person name="Que T."/>
            <person name="Du C."/>
            <person name="Cheng J."/>
            <person name="Dai P."/>
            <person name="Han X."/>
            <person name="Huang E."/>
            <person name="Gao Y."/>
            <person name="Liu J."/>
            <person name="Shao H."/>
            <person name="Ye R."/>
            <person name="Li L."/>
            <person name="Wei W."/>
            <person name="Wang X."/>
            <person name="Wang C."/>
            <person name="Huo Q."/>
            <person name="Li W."/>
            <person name="Guo W."/>
            <person name="Chen H."/>
            <person name="Chen S."/>
            <person name="Zhou L."/>
            <person name="Zhou L."/>
            <person name="Ni X."/>
            <person name="Tian J."/>
            <person name="Zhou Y."/>
            <person name="Sheng Y."/>
            <person name="Liu T."/>
            <person name="Pan Y."/>
            <person name="Xia L."/>
            <person name="Li J."/>
            <person name="Zhao F."/>
            <person name="Cao W."/>
        </authorList>
    </citation>
    <scope>NUCLEOTIDE SEQUENCE</scope>
    <source>
        <strain evidence="13">Rsan-2018</strain>
        <tissue evidence="13">Larvae</tissue>
    </source>
</reference>
<accession>A0A9D4PQE3</accession>
<dbReference type="PROSITE" id="PS00211">
    <property type="entry name" value="ABC_TRANSPORTER_1"/>
    <property type="match status" value="1"/>
</dbReference>